<accession>A0A1E4SWY8</accession>
<feature type="compositionally biased region" description="Basic and acidic residues" evidence="1">
    <location>
        <begin position="272"/>
        <end position="296"/>
    </location>
</feature>
<dbReference type="OrthoDB" id="2507795at2759"/>
<feature type="compositionally biased region" description="Acidic residues" evidence="1">
    <location>
        <begin position="96"/>
        <end position="114"/>
    </location>
</feature>
<feature type="compositionally biased region" description="Acidic residues" evidence="1">
    <location>
        <begin position="519"/>
        <end position="529"/>
    </location>
</feature>
<feature type="compositionally biased region" description="Acidic residues" evidence="1">
    <location>
        <begin position="141"/>
        <end position="160"/>
    </location>
</feature>
<gene>
    <name evidence="2" type="ORF">CANARDRAFT_213894</name>
</gene>
<dbReference type="EMBL" id="KV453859">
    <property type="protein sequence ID" value="ODV84008.1"/>
    <property type="molecule type" value="Genomic_DNA"/>
</dbReference>
<feature type="region of interest" description="Disordered" evidence="1">
    <location>
        <begin position="1"/>
        <end position="28"/>
    </location>
</feature>
<reference evidence="3" key="1">
    <citation type="submission" date="2016-04" db="EMBL/GenBank/DDBJ databases">
        <title>Comparative genomics of biotechnologically important yeasts.</title>
        <authorList>
            <consortium name="DOE Joint Genome Institute"/>
            <person name="Riley R."/>
            <person name="Haridas S."/>
            <person name="Wolfe K.H."/>
            <person name="Lopes M.R."/>
            <person name="Hittinger C.T."/>
            <person name="Goker M."/>
            <person name="Salamov A."/>
            <person name="Wisecaver J."/>
            <person name="Long T.M."/>
            <person name="Aerts A.L."/>
            <person name="Barry K."/>
            <person name="Choi C."/>
            <person name="Clum A."/>
            <person name="Coughlan A.Y."/>
            <person name="Deshpande S."/>
            <person name="Douglass A.P."/>
            <person name="Hanson S.J."/>
            <person name="Klenk H.-P."/>
            <person name="Labutti K."/>
            <person name="Lapidus A."/>
            <person name="Lindquist E."/>
            <person name="Lipzen A."/>
            <person name="Meier-Kolthoff J.P."/>
            <person name="Ohm R.A."/>
            <person name="Otillar R.P."/>
            <person name="Pangilinan J."/>
            <person name="Peng Y."/>
            <person name="Rokas A."/>
            <person name="Rosa C.A."/>
            <person name="Scheuner C."/>
            <person name="Sibirny A.A."/>
            <person name="Slot J.C."/>
            <person name="Stielow J.B."/>
            <person name="Sun H."/>
            <person name="Kurtzman C.P."/>
            <person name="Blackwell M."/>
            <person name="Grigoriev I.V."/>
            <person name="Jeffries T.W."/>
        </authorList>
    </citation>
    <scope>NUCLEOTIDE SEQUENCE [LARGE SCALE GENOMIC DNA]</scope>
    <source>
        <strain evidence="3">NRRL YB-2248</strain>
    </source>
</reference>
<feature type="compositionally biased region" description="Basic and acidic residues" evidence="1">
    <location>
        <begin position="126"/>
        <end position="140"/>
    </location>
</feature>
<dbReference type="Pfam" id="PF10336">
    <property type="entry name" value="DUF2420"/>
    <property type="match status" value="1"/>
</dbReference>
<feature type="compositionally biased region" description="Polar residues" evidence="1">
    <location>
        <begin position="186"/>
        <end position="200"/>
    </location>
</feature>
<keyword evidence="3" id="KW-1185">Reference proteome</keyword>
<protein>
    <submittedName>
        <fullName evidence="2">Uncharacterized protein</fullName>
    </submittedName>
</protein>
<feature type="region of interest" description="Disordered" evidence="1">
    <location>
        <begin position="83"/>
        <end position="296"/>
    </location>
</feature>
<dbReference type="STRING" id="983967.A0A1E4SWY8"/>
<feature type="region of interest" description="Disordered" evidence="1">
    <location>
        <begin position="508"/>
        <end position="542"/>
    </location>
</feature>
<dbReference type="AlphaFoldDB" id="A0A1E4SWY8"/>
<name>A0A1E4SWY8_9ASCO</name>
<dbReference type="InterPro" id="IPR018822">
    <property type="entry name" value="UPF0646"/>
</dbReference>
<evidence type="ECO:0000313" key="2">
    <source>
        <dbReference type="EMBL" id="ODV84008.1"/>
    </source>
</evidence>
<organism evidence="2 3">
    <name type="scientific">[Candida] arabinofermentans NRRL YB-2248</name>
    <dbReference type="NCBI Taxonomy" id="983967"/>
    <lineage>
        <taxon>Eukaryota</taxon>
        <taxon>Fungi</taxon>
        <taxon>Dikarya</taxon>
        <taxon>Ascomycota</taxon>
        <taxon>Saccharomycotina</taxon>
        <taxon>Pichiomycetes</taxon>
        <taxon>Pichiales</taxon>
        <taxon>Pichiaceae</taxon>
        <taxon>Ogataea</taxon>
        <taxon>Ogataea/Candida clade</taxon>
    </lineage>
</organism>
<feature type="compositionally biased region" description="Acidic residues" evidence="1">
    <location>
        <begin position="203"/>
        <end position="223"/>
    </location>
</feature>
<evidence type="ECO:0000313" key="3">
    <source>
        <dbReference type="Proteomes" id="UP000094801"/>
    </source>
</evidence>
<feature type="compositionally biased region" description="Acidic residues" evidence="1">
    <location>
        <begin position="259"/>
        <end position="271"/>
    </location>
</feature>
<proteinExistence type="predicted"/>
<dbReference type="Proteomes" id="UP000094801">
    <property type="component" value="Unassembled WGS sequence"/>
</dbReference>
<evidence type="ECO:0000256" key="1">
    <source>
        <dbReference type="SAM" id="MobiDB-lite"/>
    </source>
</evidence>
<sequence>MDIEIEVNDNLTAPIAGTGTGTGTGTETFMMTTEETPQHTEDIMDDEPTPAAILQHSDIELNSDVSSVLDDDEDNRDVLIDDMLDDDMQPSQQYDEVLDVDDDVEGEGNEDEDPVYSSPMESGEIVTKDSNDDVTRKSIIDVDDGIEGESELEYESDEVSIEPVVTQYEDQETLDAHEGNEEEQDTQVGANNELITTTIAVTADDEEVGTETSDVDQDQEQEVEPQYNDFNDDSELEEEKINEKEEQYYDQEFQGVEIPENDNEDDQGELDGSDRSDESDGSKDDNDSPKPNTVDEHLVVVSESTALKSDNAEEDVLNYSDKEEDDNDHSSIFELPVYIDLGDEIYKLFTPINITEADDFRELPSMFNLESEIPSILSQPLDRFFTTVRKFMVDHQLSFKVNEELALVFKNLKNLTVNEDNLFNSKLTLQDLLRLFISLRDNCLNKDLFKFAQIEIITSPRFICQFSSLLKQSQEGIGLEAIDRDDDNGNSGAFSVSVDDAKRTIESIYNGSKRKQSDDNDDDDNDDGEIPLNTKKIKTTIM</sequence>